<dbReference type="AlphaFoldDB" id="V5EMU9"/>
<dbReference type="Proteomes" id="UP000030675">
    <property type="component" value="Unassembled WGS sequence"/>
</dbReference>
<evidence type="ECO:0008006" key="3">
    <source>
        <dbReference type="Google" id="ProtNLM"/>
    </source>
</evidence>
<dbReference type="EMBL" id="DF196808">
    <property type="protein sequence ID" value="GAD28669.1"/>
    <property type="molecule type" value="Genomic_DNA"/>
</dbReference>
<evidence type="ECO:0000313" key="2">
    <source>
        <dbReference type="Proteomes" id="UP000030675"/>
    </source>
</evidence>
<evidence type="ECO:0000313" key="1">
    <source>
        <dbReference type="EMBL" id="GAD28669.1"/>
    </source>
</evidence>
<proteinExistence type="predicted"/>
<organism evidence="1 2">
    <name type="scientific">Photobacterium leiognathi lrivu.4.1</name>
    <dbReference type="NCBI Taxonomy" id="1248232"/>
    <lineage>
        <taxon>Bacteria</taxon>
        <taxon>Pseudomonadati</taxon>
        <taxon>Pseudomonadota</taxon>
        <taxon>Gammaproteobacteria</taxon>
        <taxon>Vibrionales</taxon>
        <taxon>Vibrionaceae</taxon>
        <taxon>Photobacterium</taxon>
    </lineage>
</organism>
<name>V5EMU9_PHOLE</name>
<dbReference type="eggNOG" id="ENOG502ZXQR">
    <property type="taxonomic scope" value="Bacteria"/>
</dbReference>
<dbReference type="HOGENOM" id="CLU_121473_0_0_6"/>
<dbReference type="Pfam" id="PF11140">
    <property type="entry name" value="DUF2913"/>
    <property type="match status" value="1"/>
</dbReference>
<gene>
    <name evidence="1" type="ORF">PLEI_0312</name>
</gene>
<sequence length="193" mass="21979">METSPQLIDIVHNTLIHLYLAVSQTQSFVPLHTRNQIITKYLKPKLKSPQFKAVKPEIKMLLLTGKKKNVDLEAKLLELREILEKKNSGGAGQKADVERLFAYLAVLHELHNIDSKMFDKNVPLVSECLYLYQHELEQNINENGTITASLNMLIQSDNVDTLMSVVMDYGFQITSQGVDGDQSLHRLQLHLEQ</sequence>
<reference evidence="2" key="1">
    <citation type="submission" date="2012-12" db="EMBL/GenBank/DDBJ databases">
        <title>Genome Sequence of Photobacterium leiognathi lrivu.4.1.</title>
        <authorList>
            <person name="Urbanczyk H."/>
            <person name="Ogura Y."/>
            <person name="Hayashi T."/>
            <person name="Dunlap P.V."/>
        </authorList>
    </citation>
    <scope>NUCLEOTIDE SEQUENCE [LARGE SCALE GENOMIC DNA]</scope>
    <source>
        <strain evidence="2">lrivu.4.1</strain>
    </source>
</reference>
<dbReference type="InterPro" id="IPR021316">
    <property type="entry name" value="DUF2913"/>
</dbReference>
<protein>
    <recommendedName>
        <fullName evidence="3">DUF2913 family protein</fullName>
    </recommendedName>
</protein>
<accession>V5EMU9</accession>